<evidence type="ECO:0000313" key="3">
    <source>
        <dbReference type="Proteomes" id="UP001059380"/>
    </source>
</evidence>
<feature type="chain" id="PRO_5039900186" evidence="1">
    <location>
        <begin position="19"/>
        <end position="123"/>
    </location>
</feature>
<evidence type="ECO:0000256" key="1">
    <source>
        <dbReference type="SAM" id="SignalP"/>
    </source>
</evidence>
<evidence type="ECO:0000313" key="2">
    <source>
        <dbReference type="EMBL" id="UWZ86309.1"/>
    </source>
</evidence>
<dbReference type="KEGG" id="orp:MOP44_10265"/>
<dbReference type="Proteomes" id="UP001059380">
    <property type="component" value="Chromosome"/>
</dbReference>
<feature type="signal peptide" evidence="1">
    <location>
        <begin position="1"/>
        <end position="18"/>
    </location>
</feature>
<protein>
    <submittedName>
        <fullName evidence="2">Uncharacterized protein</fullName>
    </submittedName>
</protein>
<organism evidence="2 3">
    <name type="scientific">Occallatibacter riparius</name>
    <dbReference type="NCBI Taxonomy" id="1002689"/>
    <lineage>
        <taxon>Bacteria</taxon>
        <taxon>Pseudomonadati</taxon>
        <taxon>Acidobacteriota</taxon>
        <taxon>Terriglobia</taxon>
        <taxon>Terriglobales</taxon>
        <taxon>Acidobacteriaceae</taxon>
        <taxon>Occallatibacter</taxon>
    </lineage>
</organism>
<accession>A0A9J7BY66</accession>
<keyword evidence="1" id="KW-0732">Signal</keyword>
<dbReference type="EMBL" id="CP093313">
    <property type="protein sequence ID" value="UWZ86309.1"/>
    <property type="molecule type" value="Genomic_DNA"/>
</dbReference>
<gene>
    <name evidence="2" type="ORF">MOP44_10265</name>
</gene>
<keyword evidence="3" id="KW-1185">Reference proteome</keyword>
<sequence>MKRAIALVLLLSSAWAWGQKTRYGQANYVPITVQVQSSRLVNRCDSEGRVTACGFAQQITAVIDGKKLILEENGFRKALLSAGEYHARMADVQTAGKYESERTIELQLPDGKTRWYLVVGESQ</sequence>
<proteinExistence type="predicted"/>
<dbReference type="AlphaFoldDB" id="A0A9J7BY66"/>
<dbReference type="RefSeq" id="WP_260795950.1">
    <property type="nucleotide sequence ID" value="NZ_CP093313.1"/>
</dbReference>
<name>A0A9J7BY66_9BACT</name>
<reference evidence="2" key="1">
    <citation type="submission" date="2021-04" db="EMBL/GenBank/DDBJ databases">
        <title>Phylogenetic analysis of Acidobacteriaceae.</title>
        <authorList>
            <person name="Qiu L."/>
            <person name="Zhang Q."/>
        </authorList>
    </citation>
    <scope>NUCLEOTIDE SEQUENCE</scope>
    <source>
        <strain evidence="2">DSM 25168</strain>
    </source>
</reference>